<comment type="caution">
    <text evidence="2">The sequence shown here is derived from an EMBL/GenBank/DDBJ whole genome shotgun (WGS) entry which is preliminary data.</text>
</comment>
<accession>A0AAN9A741</accession>
<keyword evidence="3" id="KW-1185">Reference proteome</keyword>
<proteinExistence type="predicted"/>
<reference evidence="2 3" key="1">
    <citation type="submission" date="2023-11" db="EMBL/GenBank/DDBJ databases">
        <title>Halocaridina rubra genome assembly.</title>
        <authorList>
            <person name="Smith C."/>
        </authorList>
    </citation>
    <scope>NUCLEOTIDE SEQUENCE [LARGE SCALE GENOMIC DNA]</scope>
    <source>
        <strain evidence="2">EP-1</strain>
        <tissue evidence="2">Whole</tissue>
    </source>
</reference>
<dbReference type="Proteomes" id="UP001381693">
    <property type="component" value="Unassembled WGS sequence"/>
</dbReference>
<organism evidence="2 3">
    <name type="scientific">Halocaridina rubra</name>
    <name type="common">Hawaiian red shrimp</name>
    <dbReference type="NCBI Taxonomy" id="373956"/>
    <lineage>
        <taxon>Eukaryota</taxon>
        <taxon>Metazoa</taxon>
        <taxon>Ecdysozoa</taxon>
        <taxon>Arthropoda</taxon>
        <taxon>Crustacea</taxon>
        <taxon>Multicrustacea</taxon>
        <taxon>Malacostraca</taxon>
        <taxon>Eumalacostraca</taxon>
        <taxon>Eucarida</taxon>
        <taxon>Decapoda</taxon>
        <taxon>Pleocyemata</taxon>
        <taxon>Caridea</taxon>
        <taxon>Atyoidea</taxon>
        <taxon>Atyidae</taxon>
        <taxon>Halocaridina</taxon>
    </lineage>
</organism>
<feature type="region of interest" description="Disordered" evidence="1">
    <location>
        <begin position="122"/>
        <end position="156"/>
    </location>
</feature>
<dbReference type="AlphaFoldDB" id="A0AAN9A741"/>
<gene>
    <name evidence="2" type="ORF">SK128_003010</name>
</gene>
<evidence type="ECO:0000256" key="1">
    <source>
        <dbReference type="SAM" id="MobiDB-lite"/>
    </source>
</evidence>
<name>A0AAN9A741_HALRR</name>
<evidence type="ECO:0000313" key="3">
    <source>
        <dbReference type="Proteomes" id="UP001381693"/>
    </source>
</evidence>
<sequence>MYMLVDATLPREIEAQVRESLRSPLLLPPLASRMNLLYSLLPKSPEDWGQLSRGQRFQLEILVNNLEDHSHIASLLGYSSTDECCDVSYETSTLPRDLMHTLLANLGFHAKHQLNQILEDEPLGRKDPSSSKSQPSQNIEENLNQEDFETVKSQTLEMDDNGDFSLHCTSKGRTIQKTLQTSISAA</sequence>
<protein>
    <submittedName>
        <fullName evidence="2">Uncharacterized protein</fullName>
    </submittedName>
</protein>
<dbReference type="EMBL" id="JAXCGZ010013550">
    <property type="protein sequence ID" value="KAK7072307.1"/>
    <property type="molecule type" value="Genomic_DNA"/>
</dbReference>
<evidence type="ECO:0000313" key="2">
    <source>
        <dbReference type="EMBL" id="KAK7072307.1"/>
    </source>
</evidence>
<feature type="non-terminal residue" evidence="2">
    <location>
        <position position="186"/>
    </location>
</feature>